<dbReference type="EMBL" id="ANHY01000002">
    <property type="protein sequence ID" value="EKV32758.1"/>
    <property type="molecule type" value="Genomic_DNA"/>
</dbReference>
<dbReference type="InterPro" id="IPR016181">
    <property type="entry name" value="Acyl_CoA_acyltransferase"/>
</dbReference>
<sequence length="206" mass="22912">MEREFEEKSDFPDGRESDLFDRHSIHVLLIDRTSGEALGTARLVLPHPTLGHPINSVAPGMAERGGVLPPMRTGEISRFCLSKTIRKSLGRDTASFLPFLPLGLIQGVITAIYEHRLTHVCAVMEPALLRLLTRLGIHFNPWGELVDHHGLRQPCWSNFDVLMDRMFDERADVHHYCTTGARAAGVLPEAVARLRPSRSAVAFASC</sequence>
<dbReference type="eggNOG" id="COG3176">
    <property type="taxonomic scope" value="Bacteria"/>
</dbReference>
<name>K9HR60_9PROT</name>
<dbReference type="AlphaFoldDB" id="K9HR60"/>
<evidence type="ECO:0008006" key="3">
    <source>
        <dbReference type="Google" id="ProtNLM"/>
    </source>
</evidence>
<organism evidence="1 2">
    <name type="scientific">Caenispirillum salinarum AK4</name>
    <dbReference type="NCBI Taxonomy" id="1238182"/>
    <lineage>
        <taxon>Bacteria</taxon>
        <taxon>Pseudomonadati</taxon>
        <taxon>Pseudomonadota</taxon>
        <taxon>Alphaproteobacteria</taxon>
        <taxon>Rhodospirillales</taxon>
        <taxon>Novispirillaceae</taxon>
        <taxon>Caenispirillum</taxon>
    </lineage>
</organism>
<dbReference type="NCBIfam" id="TIGR03694">
    <property type="entry name" value="exosort_acyl"/>
    <property type="match status" value="1"/>
</dbReference>
<dbReference type="Pfam" id="PF13444">
    <property type="entry name" value="Acetyltransf_5"/>
    <property type="match status" value="1"/>
</dbReference>
<comment type="caution">
    <text evidence="1">The sequence shown here is derived from an EMBL/GenBank/DDBJ whole genome shotgun (WGS) entry which is preliminary data.</text>
</comment>
<evidence type="ECO:0000313" key="1">
    <source>
        <dbReference type="EMBL" id="EKV32758.1"/>
    </source>
</evidence>
<dbReference type="InterPro" id="IPR022484">
    <property type="entry name" value="PEP-CTERM/exosrtase_acylTfrase"/>
</dbReference>
<dbReference type="SUPFAM" id="SSF55729">
    <property type="entry name" value="Acyl-CoA N-acyltransferases (Nat)"/>
    <property type="match status" value="1"/>
</dbReference>
<keyword evidence="2" id="KW-1185">Reference proteome</keyword>
<gene>
    <name evidence="1" type="ORF">C882_1596</name>
</gene>
<protein>
    <recommendedName>
        <fullName evidence="3">Autoinducer synthesis protein</fullName>
    </recommendedName>
</protein>
<dbReference type="STRING" id="1238182.C882_1596"/>
<dbReference type="Gene3D" id="3.40.630.30">
    <property type="match status" value="1"/>
</dbReference>
<accession>K9HR60</accession>
<dbReference type="Proteomes" id="UP000009881">
    <property type="component" value="Unassembled WGS sequence"/>
</dbReference>
<reference evidence="1 2" key="1">
    <citation type="journal article" date="2013" name="Genome Announc.">
        <title>Draft Genome Sequence of an Alphaproteobacterium, Caenispirillum salinarum AK4(T), Isolated from a Solar Saltern.</title>
        <authorList>
            <person name="Khatri I."/>
            <person name="Singh A."/>
            <person name="Korpole S."/>
            <person name="Pinnaka A.K."/>
            <person name="Subramanian S."/>
        </authorList>
    </citation>
    <scope>NUCLEOTIDE SEQUENCE [LARGE SCALE GENOMIC DNA]</scope>
    <source>
        <strain evidence="1 2">AK4</strain>
    </source>
</reference>
<proteinExistence type="predicted"/>
<evidence type="ECO:0000313" key="2">
    <source>
        <dbReference type="Proteomes" id="UP000009881"/>
    </source>
</evidence>